<dbReference type="Proteomes" id="UP000270581">
    <property type="component" value="Unassembled WGS sequence"/>
</dbReference>
<evidence type="ECO:0008006" key="3">
    <source>
        <dbReference type="Google" id="ProtNLM"/>
    </source>
</evidence>
<protein>
    <recommendedName>
        <fullName evidence="3">SWIM-type domain-containing protein</fullName>
    </recommendedName>
</protein>
<comment type="caution">
    <text evidence="1">The sequence shown here is derived from an EMBL/GenBank/DDBJ whole genome shotgun (WGS) entry which is preliminary data.</text>
</comment>
<evidence type="ECO:0000313" key="1">
    <source>
        <dbReference type="EMBL" id="RNJ22568.1"/>
    </source>
</evidence>
<name>A0AAJ4R682_9EURY</name>
<organism evidence="1 2">
    <name type="scientific">Halosegnis longus</name>
    <dbReference type="NCBI Taxonomy" id="2216012"/>
    <lineage>
        <taxon>Archaea</taxon>
        <taxon>Methanobacteriati</taxon>
        <taxon>Methanobacteriota</taxon>
        <taxon>Stenosarchaea group</taxon>
        <taxon>Halobacteria</taxon>
        <taxon>Halobacteriales</taxon>
        <taxon>Natronomonadaceae</taxon>
        <taxon>Halosegnis</taxon>
    </lineage>
</organism>
<sequence>MSCRTIHSADGSVPHLALSPGALAHIDRDYDYEVDRDPPNVEPIEHQIRLDFMRGGPVRRDQLLGNYNPWSYKAETPATHPWRGIKQKPRGLDYAEASCDVRIREEKKFYEHADDDTVLVDAPAYLAARIREASEQSDPHEAVREVRKDREKWYQELIPGANLRQILKESSYGSLIEKCIGPTPDANHLLEHNAFVGMVIVDDDTNPDAIAREHDIDSVYVLQESVLSHANTDEPVALADYGIELPAPVLVGEYDSGSQYPFIPWGDALTCSCPYKQSAPFRVMCKHELLASIVCGDNDSIFIPLTRGIHVPHRARRFASPEIAVSHQPRTAGGHPSP</sequence>
<keyword evidence="2" id="KW-1185">Reference proteome</keyword>
<evidence type="ECO:0000313" key="2">
    <source>
        <dbReference type="Proteomes" id="UP000270581"/>
    </source>
</evidence>
<accession>A0AAJ4R682</accession>
<proteinExistence type="predicted"/>
<dbReference type="EMBL" id="RJJC01000002">
    <property type="protein sequence ID" value="RNJ22568.1"/>
    <property type="molecule type" value="Genomic_DNA"/>
</dbReference>
<dbReference type="AlphaFoldDB" id="A0AAJ4R682"/>
<reference evidence="1 2" key="1">
    <citation type="submission" date="2018-11" db="EMBL/GenBank/DDBJ databases">
        <title>Genome sequences of Natronomonas sp. CBA1133.</title>
        <authorList>
            <person name="Roh S.W."/>
            <person name="Cha I.-T."/>
        </authorList>
    </citation>
    <scope>NUCLEOTIDE SEQUENCE [LARGE SCALE GENOMIC DNA]</scope>
    <source>
        <strain evidence="1 2">CBA1133</strain>
    </source>
</reference>
<gene>
    <name evidence="1" type="ORF">Nmn1133_13060</name>
</gene>